<dbReference type="Proteomes" id="UP000694925">
    <property type="component" value="Unplaced"/>
</dbReference>
<dbReference type="InterPro" id="IPR008042">
    <property type="entry name" value="Retrotrans_Pao"/>
</dbReference>
<accession>A0AAJ7WD46</accession>
<evidence type="ECO:0000313" key="3">
    <source>
        <dbReference type="Proteomes" id="UP000694925"/>
    </source>
</evidence>
<dbReference type="KEGG" id="ccal:113464700"/>
<dbReference type="InterPro" id="IPR043502">
    <property type="entry name" value="DNA/RNA_pol_sf"/>
</dbReference>
<feature type="region of interest" description="Disordered" evidence="2">
    <location>
        <begin position="289"/>
        <end position="316"/>
    </location>
</feature>
<feature type="compositionally biased region" description="Basic and acidic residues" evidence="2">
    <location>
        <begin position="289"/>
        <end position="306"/>
    </location>
</feature>
<dbReference type="SUPFAM" id="SSF56672">
    <property type="entry name" value="DNA/RNA polymerases"/>
    <property type="match status" value="1"/>
</dbReference>
<dbReference type="GO" id="GO:0071897">
    <property type="term" value="P:DNA biosynthetic process"/>
    <property type="evidence" value="ECO:0007669"/>
    <property type="project" value="UniProtKB-ARBA"/>
</dbReference>
<sequence length="908" mass="104602">MSLSVKQRLSRRSIVNGKVTRLAYKVETNQNLLLEDLMDLKNSLVEFQKQYEEHQTDIELQDETTDYSTERALFENQCFDISRAINRRLRAINDNTPIHMSRDLQSLSTTFVKSTNAHLPKIRIKPFDGNLTEWHTFHDTFKSLIHDNEELPSVQKFHFLKNALQGEAASVVLSLSNYQVAWDLLIAKYDRPRQIIRAHLNTLLKLQECTRDTPSVLRTLAEQALTHVNAFKALKQPVEHWDAFLEHILYQKLDKVTRRAWERTLENDTIPKFQELVDFVFKQARGDEFDNESSKTKNTHQSDARKKTSTQGQAHSFVATNNKSNSCIVCQDKAMKKELPIDQSQNLETELEAETSQKLESNSLSKTFTVVTNAEVLLGTAKIIVVDNFGSSCRALLDAGSQTHFVTKELAKDLRLKEHYINLSFSCLEQLTTSAKQMVNLKFGSNDRKFMTKDTFVVLDSITGILLAHGIDANAINLPRDLKLADPDFNKPGKIDILLGNTIFYRLLESGKVYLNKGLIILQNTQLVISLENQLSKFWEIEQLPKKVFYSNDELACEEHYALNTRRESDGRYIVRLPFNDKQHSLGESRSLALKRFYSLERRLEREPELKIQYRAFLKEYEQLGHMKQTINEIQNEGFYLPHHAVLKLDSATTKLRVVFDASARSTSGFSLNDILLTGPTIQNTLFNIILRFRTHQYVFTADIEKMFRQIKVHSDDTKYQKILWRDSIDESVKAFNLETVTYGTACAPFLAVRTLKQLATDEEHLFPRAAKIFTRDFYVDDLLTGTSDFEDALQLRNELISLASKGGFNLRQWASNDNRLLEDLQPSSEQKILFLDSKDIKKTLSVQWIPYTDKIVYVLKPFENSYSCSKRTVLSKIAQLFDPLGLLGPVIIRAKIIMQQLWKINLE</sequence>
<dbReference type="PANTHER" id="PTHR47331:SF5">
    <property type="entry name" value="RIBONUCLEASE H"/>
    <property type="match status" value="1"/>
</dbReference>
<dbReference type="PANTHER" id="PTHR47331">
    <property type="entry name" value="PHD-TYPE DOMAIN-CONTAINING PROTEIN"/>
    <property type="match status" value="1"/>
</dbReference>
<dbReference type="AlphaFoldDB" id="A0AAJ7WD46"/>
<dbReference type="Pfam" id="PF03564">
    <property type="entry name" value="DUF1759"/>
    <property type="match status" value="1"/>
</dbReference>
<evidence type="ECO:0000256" key="2">
    <source>
        <dbReference type="SAM" id="MobiDB-lite"/>
    </source>
</evidence>
<gene>
    <name evidence="4" type="primary">LOC113464700</name>
</gene>
<keyword evidence="1" id="KW-0175">Coiled coil</keyword>
<evidence type="ECO:0000256" key="1">
    <source>
        <dbReference type="SAM" id="Coils"/>
    </source>
</evidence>
<keyword evidence="3" id="KW-1185">Reference proteome</keyword>
<name>A0AAJ7WD46_9HYME</name>
<evidence type="ECO:0000313" key="4">
    <source>
        <dbReference type="RefSeq" id="XP_026671887.1"/>
    </source>
</evidence>
<dbReference type="GeneID" id="113464700"/>
<dbReference type="RefSeq" id="XP_026671887.1">
    <property type="nucleotide sequence ID" value="XM_026816086.1"/>
</dbReference>
<dbReference type="Pfam" id="PF05380">
    <property type="entry name" value="Peptidase_A17"/>
    <property type="match status" value="1"/>
</dbReference>
<proteinExistence type="predicted"/>
<feature type="coiled-coil region" evidence="1">
    <location>
        <begin position="37"/>
        <end position="64"/>
    </location>
</feature>
<dbReference type="InterPro" id="IPR005312">
    <property type="entry name" value="DUF1759"/>
</dbReference>
<dbReference type="CDD" id="cd01644">
    <property type="entry name" value="RT_pepA17"/>
    <property type="match status" value="1"/>
</dbReference>
<reference evidence="4" key="1">
    <citation type="submission" date="2025-08" db="UniProtKB">
        <authorList>
            <consortium name="RefSeq"/>
        </authorList>
    </citation>
    <scope>IDENTIFICATION</scope>
    <source>
        <tissue evidence="4">Whole body</tissue>
    </source>
</reference>
<organism evidence="3 4">
    <name type="scientific">Ceratina calcarata</name>
    <dbReference type="NCBI Taxonomy" id="156304"/>
    <lineage>
        <taxon>Eukaryota</taxon>
        <taxon>Metazoa</taxon>
        <taxon>Ecdysozoa</taxon>
        <taxon>Arthropoda</taxon>
        <taxon>Hexapoda</taxon>
        <taxon>Insecta</taxon>
        <taxon>Pterygota</taxon>
        <taxon>Neoptera</taxon>
        <taxon>Endopterygota</taxon>
        <taxon>Hymenoptera</taxon>
        <taxon>Apocrita</taxon>
        <taxon>Aculeata</taxon>
        <taxon>Apoidea</taxon>
        <taxon>Anthophila</taxon>
        <taxon>Apidae</taxon>
        <taxon>Ceratina</taxon>
        <taxon>Zadontomerus</taxon>
    </lineage>
</organism>
<protein>
    <submittedName>
        <fullName evidence="4">Uncharacterized protein LOC113464700</fullName>
    </submittedName>
</protein>